<dbReference type="PANTHER" id="PTHR37813">
    <property type="entry name" value="FELS-2 PROPHAGE PROTEIN"/>
    <property type="match status" value="1"/>
</dbReference>
<name>A0AAJ6P1I8_9PAST</name>
<evidence type="ECO:0000313" key="5">
    <source>
        <dbReference type="Proteomes" id="UP001236239"/>
    </source>
</evidence>
<feature type="transmembrane region" description="Helical" evidence="2">
    <location>
        <begin position="37"/>
        <end position="59"/>
    </location>
</feature>
<dbReference type="PANTHER" id="PTHR37813:SF1">
    <property type="entry name" value="FELS-2 PROPHAGE PROTEIN"/>
    <property type="match status" value="1"/>
</dbReference>
<feature type="transmembrane region" description="Helical" evidence="2">
    <location>
        <begin position="379"/>
        <end position="411"/>
    </location>
</feature>
<feature type="transmembrane region" description="Helical" evidence="2">
    <location>
        <begin position="417"/>
        <end position="443"/>
    </location>
</feature>
<proteinExistence type="predicted"/>
<protein>
    <submittedName>
        <fullName evidence="4">Phage tail tape measure protein</fullName>
    </submittedName>
</protein>
<dbReference type="Pfam" id="PF10145">
    <property type="entry name" value="PhageMin_Tail"/>
    <property type="match status" value="1"/>
</dbReference>
<feature type="domain" description="Phage tail tape measure protein" evidence="3">
    <location>
        <begin position="89"/>
        <end position="285"/>
    </location>
</feature>
<keyword evidence="2" id="KW-0472">Membrane</keyword>
<evidence type="ECO:0000259" key="3">
    <source>
        <dbReference type="Pfam" id="PF10145"/>
    </source>
</evidence>
<keyword evidence="2" id="KW-0812">Transmembrane</keyword>
<dbReference type="NCBIfam" id="TIGR01760">
    <property type="entry name" value="tape_meas_TP901"/>
    <property type="match status" value="1"/>
</dbReference>
<organism evidence="4 5">
    <name type="scientific">Phocoenobacter skyensis</name>
    <dbReference type="NCBI Taxonomy" id="97481"/>
    <lineage>
        <taxon>Bacteria</taxon>
        <taxon>Pseudomonadati</taxon>
        <taxon>Pseudomonadota</taxon>
        <taxon>Gammaproteobacteria</taxon>
        <taxon>Pasteurellales</taxon>
        <taxon>Pasteurellaceae</taxon>
        <taxon>Phocoenobacter</taxon>
    </lineage>
</organism>
<keyword evidence="2" id="KW-1133">Transmembrane helix</keyword>
<dbReference type="AlphaFoldDB" id="A0AAJ6P1I8"/>
<dbReference type="InterPro" id="IPR010090">
    <property type="entry name" value="Phage_tape_meas"/>
</dbReference>
<evidence type="ECO:0000313" key="4">
    <source>
        <dbReference type="EMBL" id="MDP8173685.1"/>
    </source>
</evidence>
<comment type="caution">
    <text evidence="4">The sequence shown here is derived from an EMBL/GenBank/DDBJ whole genome shotgun (WGS) entry which is preliminary data.</text>
</comment>
<accession>A0AAJ6P1I8</accession>
<sequence>MASKSLNYILKLTDRMSTPLKGIQEKIDTLGNRSKKAMFKIGAGIAGIAGAGMAISNGLKPAIEMNRALGEVKSLDVASKGLEMLKDKAVLFSSQYGGSASEFVKSSYDIQSAIDKLTPKQLASLTETSNILAMGTKADAKTVTNYMGTMYKVFEVDAKRLGVSNWAKQLAGATAQAVKMFKTDGEKLSTSFKALGADATTMGTPFQEQIAILGTLHGSMDAGQASTRYAAFIRGISKAQKALNLDFTDGNGKLISTDKILKKIQPKLKGLTKPEQYEVLKKAFGSSQAVSFVNALIDKTDQLHNSIETLNASSSIKTAQKMANAIRDPWEALYGTIQGVKIIIGAEILKKIEPIADKINAIGSDFIQWLSTYKNIARWIGYIVIGLLSLTALASSIALISGLTGAIGVALTAIGTAFTGIGTAILSTVFSPLGLVLGLIYFFRDEIGTLFSGIKKGFGNIVDRLKPLFNAFNIIKKTISNIIGKILGLTSAFGEATNSAEALTGVGVFLGELLGGALYGVCYVLEGIAVLINGVANLFINVTASIIDGWKNVIKVWKTGDPIKIFKAIGVGIKNIWGSLWKSLKQGFFDFVNFFRDEWNWISKKLGLGLEIPLMVDDEKLKKLQKITAQSATKATNTAFSIVGAITDNNIPMPQAVAPAQAKPLKNSNNIINDNKKTNKVNQTNYYYVYGTDTATTLDNLRQQEQDNALLGVY</sequence>
<evidence type="ECO:0000256" key="1">
    <source>
        <dbReference type="ARBA" id="ARBA00022612"/>
    </source>
</evidence>
<keyword evidence="1" id="KW-1188">Viral release from host cell</keyword>
<reference evidence="4" key="1">
    <citation type="journal article" date="2023" name="Front. Microbiol.">
        <title>Phylogeography and host specificity of Pasteurellaceae pathogenic to sea-farmed fish in the north-east Atlantic.</title>
        <authorList>
            <person name="Gulla S."/>
            <person name="Colquhoun D.J."/>
            <person name="Olsen A.B."/>
            <person name="Spilsberg B."/>
            <person name="Lagesen K."/>
            <person name="Aakesson C.P."/>
            <person name="Strom S."/>
            <person name="Manji F."/>
            <person name="Birkbeck T.H."/>
            <person name="Nilsen H.K."/>
        </authorList>
    </citation>
    <scope>NUCLEOTIDE SEQUENCE</scope>
    <source>
        <strain evidence="4">TW16_20</strain>
    </source>
</reference>
<dbReference type="Proteomes" id="UP001236239">
    <property type="component" value="Unassembled WGS sequence"/>
</dbReference>
<gene>
    <name evidence="4" type="ORF">QJU93_09990</name>
</gene>
<dbReference type="EMBL" id="JASAYQ010000021">
    <property type="protein sequence ID" value="MDP8173685.1"/>
    <property type="molecule type" value="Genomic_DNA"/>
</dbReference>
<evidence type="ECO:0000256" key="2">
    <source>
        <dbReference type="SAM" id="Phobius"/>
    </source>
</evidence>
<dbReference type="RefSeq" id="WP_306384697.1">
    <property type="nucleotide sequence ID" value="NZ_JASAYN010000001.1"/>
</dbReference>